<dbReference type="Pfam" id="PF01155">
    <property type="entry name" value="HypA"/>
    <property type="match status" value="1"/>
</dbReference>
<dbReference type="PIRSF" id="PIRSF004761">
    <property type="entry name" value="Hydrgn_mat_HypA"/>
    <property type="match status" value="1"/>
</dbReference>
<feature type="binding site" evidence="4">
    <location>
        <position position="75"/>
    </location>
    <ligand>
        <name>Zn(2+)</name>
        <dbReference type="ChEBI" id="CHEBI:29105"/>
    </ligand>
</feature>
<feature type="binding site" evidence="4">
    <location>
        <position position="73"/>
    </location>
    <ligand>
        <name>Zn(2+)</name>
        <dbReference type="ChEBI" id="CHEBI:29105"/>
    </ligand>
</feature>
<keyword evidence="3 4" id="KW-0862">Zinc</keyword>
<evidence type="ECO:0000256" key="4">
    <source>
        <dbReference type="HAMAP-Rule" id="MF_00213"/>
    </source>
</evidence>
<gene>
    <name evidence="4" type="primary">hypA</name>
    <name evidence="5" type="ORF">SAMN04488696_0857</name>
</gene>
<comment type="similarity">
    <text evidence="4">Belongs to the HypA/HybF family.</text>
</comment>
<dbReference type="GO" id="GO:0008270">
    <property type="term" value="F:zinc ion binding"/>
    <property type="evidence" value="ECO:0007669"/>
    <property type="project" value="UniProtKB-UniRule"/>
</dbReference>
<organism evidence="5 6">
    <name type="scientific">Methanolobus profundi</name>
    <dbReference type="NCBI Taxonomy" id="487685"/>
    <lineage>
        <taxon>Archaea</taxon>
        <taxon>Methanobacteriati</taxon>
        <taxon>Methanobacteriota</taxon>
        <taxon>Stenosarchaea group</taxon>
        <taxon>Methanomicrobia</taxon>
        <taxon>Methanosarcinales</taxon>
        <taxon>Methanosarcinaceae</taxon>
        <taxon>Methanolobus</taxon>
    </lineage>
</organism>
<dbReference type="HAMAP" id="MF_00213">
    <property type="entry name" value="HypA_HybF"/>
    <property type="match status" value="1"/>
</dbReference>
<dbReference type="PANTHER" id="PTHR34535">
    <property type="entry name" value="HYDROGENASE MATURATION FACTOR HYPA"/>
    <property type="match status" value="1"/>
</dbReference>
<proteinExistence type="inferred from homology"/>
<dbReference type="Proteomes" id="UP000198535">
    <property type="component" value="Unassembled WGS sequence"/>
</dbReference>
<protein>
    <recommendedName>
        <fullName evidence="4">Hydrogenase maturation factor HypA</fullName>
    </recommendedName>
</protein>
<feature type="binding site" evidence="4">
    <location>
        <position position="103"/>
    </location>
    <ligand>
        <name>Zn(2+)</name>
        <dbReference type="ChEBI" id="CHEBI:29105"/>
    </ligand>
</feature>
<evidence type="ECO:0000256" key="1">
    <source>
        <dbReference type="ARBA" id="ARBA00022596"/>
    </source>
</evidence>
<reference evidence="6" key="1">
    <citation type="submission" date="2016-10" db="EMBL/GenBank/DDBJ databases">
        <authorList>
            <person name="Varghese N."/>
            <person name="Submissions S."/>
        </authorList>
    </citation>
    <scope>NUCLEOTIDE SEQUENCE [LARGE SCALE GENOMIC DNA]</scope>
    <source>
        <strain evidence="6">Mob M</strain>
    </source>
</reference>
<feature type="binding site" evidence="4">
    <location>
        <position position="2"/>
    </location>
    <ligand>
        <name>Ni(2+)</name>
        <dbReference type="ChEBI" id="CHEBI:49786"/>
    </ligand>
</feature>
<dbReference type="PANTHER" id="PTHR34535:SF3">
    <property type="entry name" value="HYDROGENASE MATURATION FACTOR HYPA"/>
    <property type="match status" value="1"/>
</dbReference>
<name>A0A1I4PSV5_9EURY</name>
<dbReference type="STRING" id="487685.SAMN04488696_0857"/>
<dbReference type="EMBL" id="FOUJ01000001">
    <property type="protein sequence ID" value="SFM30580.1"/>
    <property type="molecule type" value="Genomic_DNA"/>
</dbReference>
<comment type="function">
    <text evidence="4">Involved in the maturation of [NiFe] hydrogenases. Required for nickel insertion into the metal center of the hydrogenase.</text>
</comment>
<evidence type="ECO:0000256" key="2">
    <source>
        <dbReference type="ARBA" id="ARBA00022723"/>
    </source>
</evidence>
<evidence type="ECO:0000256" key="3">
    <source>
        <dbReference type="ARBA" id="ARBA00022833"/>
    </source>
</evidence>
<dbReference type="AlphaFoldDB" id="A0A1I4PSV5"/>
<dbReference type="GO" id="GO:0051604">
    <property type="term" value="P:protein maturation"/>
    <property type="evidence" value="ECO:0007669"/>
    <property type="project" value="InterPro"/>
</dbReference>
<keyword evidence="6" id="KW-1185">Reference proteome</keyword>
<evidence type="ECO:0000313" key="6">
    <source>
        <dbReference type="Proteomes" id="UP000198535"/>
    </source>
</evidence>
<keyword evidence="2 4" id="KW-0479">Metal-binding</keyword>
<dbReference type="RefSeq" id="WP_091933560.1">
    <property type="nucleotide sequence ID" value="NZ_FOUJ01000001.1"/>
</dbReference>
<feature type="binding site" evidence="4">
    <location>
        <position position="106"/>
    </location>
    <ligand>
        <name>Zn(2+)</name>
        <dbReference type="ChEBI" id="CHEBI:29105"/>
    </ligand>
</feature>
<evidence type="ECO:0000313" key="5">
    <source>
        <dbReference type="EMBL" id="SFM30580.1"/>
    </source>
</evidence>
<keyword evidence="1 4" id="KW-0533">Nickel</keyword>
<dbReference type="InterPro" id="IPR000688">
    <property type="entry name" value="HypA/HybF"/>
</dbReference>
<dbReference type="GO" id="GO:0016151">
    <property type="term" value="F:nickel cation binding"/>
    <property type="evidence" value="ECO:0007669"/>
    <property type="project" value="UniProtKB-UniRule"/>
</dbReference>
<accession>A0A1I4PSV5</accession>
<dbReference type="Gene3D" id="3.30.2320.80">
    <property type="match status" value="1"/>
</dbReference>
<dbReference type="OrthoDB" id="36835at2157"/>
<sequence length="127" mass="13905">MHEYSLACEIMDNVVSISESNQAKSVNSITVGVGKLTHVNPDQLMFCLEALVSDNIAQGAEIILNEIYPDMECQCGFSDSGDKFCTRGDEVVDDIRAFLEVPCPECGKMMHASGGRELIIESIDIEQ</sequence>